<feature type="transmembrane region" description="Helical" evidence="2">
    <location>
        <begin position="6"/>
        <end position="27"/>
    </location>
</feature>
<feature type="region of interest" description="Disordered" evidence="1">
    <location>
        <begin position="165"/>
        <end position="189"/>
    </location>
</feature>
<feature type="region of interest" description="Disordered" evidence="1">
    <location>
        <begin position="120"/>
        <end position="153"/>
    </location>
</feature>
<evidence type="ECO:0000256" key="2">
    <source>
        <dbReference type="SAM" id="Phobius"/>
    </source>
</evidence>
<dbReference type="HOGENOM" id="CLU_038611_0_0_1"/>
<sequence length="556" mass="59403">MPPVNPVIVSAGFIAISVAVVAAIAVYESPEVRRMADDLRRRIAVAMQSLNDSVNGEGTDERNRNRQHEGEPVFNRPEDAEGFMLSQGRRSAGDPGVVADEESRRRQREELLYWNRMQMERKKEEERKAREAARTQARTGESPSSALESLQRATRDAAAAAGIYLPSLGGTPAQPRSKTSFDQFMRPDHNADRGTFVVNTGADLMRMSDSQLSSAEDALSSGMLRRRRPEGVRGLHTAALYANPFGDEYGIEMDEHDDDHGVSNGRRHTADPTAAEAYNAGTAYLIAPDRDETMSDIYSATEPDTSTNHMDAVFDPLPAIPEARQTTRAEVFFDVDNYADEVKAAASPATLAAAQVDSQLSLRLFRTPEDNAIDDTVVLPGQDSQDATQDANQDANQVNTEAYNSIQAWAQNSSSLPGFYSPLPVTPSVGMSEPSIISGGEMTPTGSVSVWGDDHSVVDHADAQTDSVPELVPVAAAQIATAPSVPSTTPSSSAAVSVADAGASDYGVLSEADDNGDNGENGENESESEGVLTPTSWSEVGSVVSESDAGVHAVQA</sequence>
<keyword evidence="2" id="KW-0812">Transmembrane</keyword>
<feature type="region of interest" description="Disordered" evidence="1">
    <location>
        <begin position="50"/>
        <end position="105"/>
    </location>
</feature>
<dbReference type="EMBL" id="KI440850">
    <property type="protein sequence ID" value="ERS96393.1"/>
    <property type="molecule type" value="Genomic_DNA"/>
</dbReference>
<feature type="compositionally biased region" description="Low complexity" evidence="1">
    <location>
        <begin position="536"/>
        <end position="547"/>
    </location>
</feature>
<proteinExistence type="predicted"/>
<evidence type="ECO:0000313" key="4">
    <source>
        <dbReference type="Proteomes" id="UP000018087"/>
    </source>
</evidence>
<dbReference type="STRING" id="1391915.U7PLA6"/>
<organism evidence="3 4">
    <name type="scientific">Sporothrix schenckii (strain ATCC 58251 / de Perez 2211183)</name>
    <name type="common">Rose-picker's disease fungus</name>
    <dbReference type="NCBI Taxonomy" id="1391915"/>
    <lineage>
        <taxon>Eukaryota</taxon>
        <taxon>Fungi</taxon>
        <taxon>Dikarya</taxon>
        <taxon>Ascomycota</taxon>
        <taxon>Pezizomycotina</taxon>
        <taxon>Sordariomycetes</taxon>
        <taxon>Sordariomycetidae</taxon>
        <taxon>Ophiostomatales</taxon>
        <taxon>Ophiostomataceae</taxon>
        <taxon>Sporothrix</taxon>
    </lineage>
</organism>
<dbReference type="Proteomes" id="UP000018087">
    <property type="component" value="Unassembled WGS sequence"/>
</dbReference>
<accession>U7PLA6</accession>
<feature type="compositionally biased region" description="Acidic residues" evidence="1">
    <location>
        <begin position="511"/>
        <end position="528"/>
    </location>
</feature>
<protein>
    <submittedName>
        <fullName evidence="3">Uncharacterized protein</fullName>
    </submittedName>
</protein>
<keyword evidence="2" id="KW-0472">Membrane</keyword>
<feature type="compositionally biased region" description="Basic and acidic residues" evidence="1">
    <location>
        <begin position="120"/>
        <end position="133"/>
    </location>
</feature>
<feature type="region of interest" description="Disordered" evidence="1">
    <location>
        <begin position="507"/>
        <end position="556"/>
    </location>
</feature>
<evidence type="ECO:0000313" key="3">
    <source>
        <dbReference type="EMBL" id="ERS96393.1"/>
    </source>
</evidence>
<evidence type="ECO:0000256" key="1">
    <source>
        <dbReference type="SAM" id="MobiDB-lite"/>
    </source>
</evidence>
<name>U7PLA6_SPOS1</name>
<dbReference type="OrthoDB" id="3926760at2759"/>
<keyword evidence="4" id="KW-1185">Reference proteome</keyword>
<dbReference type="AlphaFoldDB" id="U7PLA6"/>
<gene>
    <name evidence="3" type="ORF">HMPREF1624_07303</name>
</gene>
<feature type="compositionally biased region" description="Polar residues" evidence="1">
    <location>
        <begin position="136"/>
        <end position="152"/>
    </location>
</feature>
<feature type="compositionally biased region" description="Basic and acidic residues" evidence="1">
    <location>
        <begin position="59"/>
        <end position="79"/>
    </location>
</feature>
<keyword evidence="2" id="KW-1133">Transmembrane helix</keyword>
<dbReference type="eggNOG" id="ENOG502SII2">
    <property type="taxonomic scope" value="Eukaryota"/>
</dbReference>
<reference evidence="4" key="1">
    <citation type="journal article" date="2014" name="Genome Announc.">
        <title>Genome sequence of the pathogenic fungus Sporothrix schenckii (ATCC 58251).</title>
        <authorList>
            <person name="Cuomo C.A."/>
            <person name="Rodriguez-Del Valle N."/>
            <person name="Perez-Sanchez L."/>
            <person name="Abouelleil A."/>
            <person name="Goldberg J."/>
            <person name="Young S."/>
            <person name="Zeng Q."/>
            <person name="Birren B.W."/>
        </authorList>
    </citation>
    <scope>NUCLEOTIDE SEQUENCE [LARGE SCALE GENOMIC DNA]</scope>
    <source>
        <strain evidence="4">ATCC 58251 / de Perez 2211183</strain>
    </source>
</reference>